<name>A0A166K227_9AGAM</name>
<evidence type="ECO:0000313" key="1">
    <source>
        <dbReference type="EMBL" id="KZP21442.1"/>
    </source>
</evidence>
<protein>
    <submittedName>
        <fullName evidence="1">Uncharacterized protein</fullName>
    </submittedName>
</protein>
<sequence>MSSVDTSPPPEPEQSWKQRYQELEAQMTVTRNLDPTAETAKAAQIKKGRFFRRMVDMFAVPADLITENHRRLEAEVSDEVLSSTTEEDRLFRSYKILIQHVPLVESLDE</sequence>
<dbReference type="AlphaFoldDB" id="A0A166K227"/>
<reference evidence="1" key="1">
    <citation type="journal article" date="2016" name="Mol. Biol. Evol.">
        <title>Comparative Genomics of Early-Diverging Mushroom-Forming Fungi Provides Insights into the Origins of Lignocellulose Decay Capabilities.</title>
        <authorList>
            <person name="Nagy L.G."/>
            <person name="Riley R."/>
            <person name="Tritt A."/>
            <person name="Adam C."/>
            <person name="Daum C."/>
            <person name="Floudas D."/>
            <person name="Sun H."/>
            <person name="Yadav J.S."/>
            <person name="Pangilinan J."/>
            <person name="Larsson K.H."/>
            <person name="Matsuura K."/>
            <person name="Barry K."/>
            <person name="Labutti K."/>
            <person name="Kuo R."/>
            <person name="Ohm R.A."/>
            <person name="Bhattacharya S.S."/>
            <person name="Shirouzu T."/>
            <person name="Yoshinaga Y."/>
            <person name="Martin F.M."/>
            <person name="Grigoriev I.V."/>
            <person name="Hibbett D.S."/>
        </authorList>
    </citation>
    <scope>NUCLEOTIDE SEQUENCE [LARGE SCALE GENOMIC DNA]</scope>
    <source>
        <strain evidence="1">CBS 109695</strain>
    </source>
</reference>
<dbReference type="EMBL" id="KV417547">
    <property type="protein sequence ID" value="KZP21442.1"/>
    <property type="molecule type" value="Genomic_DNA"/>
</dbReference>
<accession>A0A166K227</accession>
<organism evidence="1">
    <name type="scientific">Athelia psychrophila</name>
    <dbReference type="NCBI Taxonomy" id="1759441"/>
    <lineage>
        <taxon>Eukaryota</taxon>
        <taxon>Fungi</taxon>
        <taxon>Dikarya</taxon>
        <taxon>Basidiomycota</taxon>
        <taxon>Agaricomycotina</taxon>
        <taxon>Agaricomycetes</taxon>
        <taxon>Agaricomycetidae</taxon>
        <taxon>Atheliales</taxon>
        <taxon>Atheliaceae</taxon>
        <taxon>Athelia</taxon>
    </lineage>
</organism>
<gene>
    <name evidence="1" type="ORF">FIBSPDRAFT_891147</name>
</gene>
<proteinExistence type="predicted"/>